<dbReference type="SUPFAM" id="SSF101148">
    <property type="entry name" value="Plant invertase/pectin methylesterase inhibitor"/>
    <property type="match status" value="1"/>
</dbReference>
<dbReference type="Proteomes" id="UP000002051">
    <property type="component" value="Chromosome 3"/>
</dbReference>
<dbReference type="PANTHER" id="PTHR36710">
    <property type="entry name" value="PECTINESTERASE INHIBITOR-LIKE"/>
    <property type="match status" value="1"/>
</dbReference>
<reference evidence="6 9" key="2">
    <citation type="journal article" date="2014" name="BMC Genomics">
        <title>An improved genome release (version Mt4.0) for the model legume Medicago truncatula.</title>
        <authorList>
            <person name="Tang H."/>
            <person name="Krishnakumar V."/>
            <person name="Bidwell S."/>
            <person name="Rosen B."/>
            <person name="Chan A."/>
            <person name="Zhou S."/>
            <person name="Gentzbittel L."/>
            <person name="Childs K.L."/>
            <person name="Yandell M."/>
            <person name="Gundlach H."/>
            <person name="Mayer K.F."/>
            <person name="Schwartz D.C."/>
            <person name="Town C.D."/>
        </authorList>
    </citation>
    <scope>GENOME REANNOTATION</scope>
    <source>
        <strain evidence="6">A17</strain>
        <strain evidence="8 9">cv. Jemalong A17</strain>
    </source>
</reference>
<protein>
    <submittedName>
        <fullName evidence="6">Pectinesterase inhibitor-like protein</fullName>
    </submittedName>
    <submittedName>
        <fullName evidence="7">Putative pectinesterase inhibitor domain-containing protein</fullName>
    </submittedName>
</protein>
<feature type="domain" description="Pectinesterase inhibitor" evidence="5">
    <location>
        <begin position="32"/>
        <end position="148"/>
    </location>
</feature>
<proteinExistence type="inferred from homology"/>
<reference evidence="10" key="4">
    <citation type="journal article" date="2018" name="Nat. Plants">
        <title>Whole-genome landscape of Medicago truncatula symbiotic genes.</title>
        <authorList>
            <person name="Pecrix Y."/>
            <person name="Staton S.E."/>
            <person name="Sallet E."/>
            <person name="Lelandais-Briere C."/>
            <person name="Moreau S."/>
            <person name="Carrere S."/>
            <person name="Blein T."/>
            <person name="Jardinaud M.F."/>
            <person name="Latrasse D."/>
            <person name="Zouine M."/>
            <person name="Zahm M."/>
            <person name="Kreplak J."/>
            <person name="Mayjonade B."/>
            <person name="Satge C."/>
            <person name="Perez M."/>
            <person name="Cauet S."/>
            <person name="Marande W."/>
            <person name="Chantry-Darmon C."/>
            <person name="Lopez-Roques C."/>
            <person name="Bouchez O."/>
            <person name="Berard A."/>
            <person name="Debelle F."/>
            <person name="Munos S."/>
            <person name="Bendahmane A."/>
            <person name="Berges H."/>
            <person name="Niebel A."/>
            <person name="Buitink J."/>
            <person name="Frugier F."/>
            <person name="Benhamed M."/>
            <person name="Crespi M."/>
            <person name="Gouzy J."/>
            <person name="Gamas P."/>
        </authorList>
    </citation>
    <scope>NUCLEOTIDE SEQUENCE [LARGE SCALE GENOMIC DNA]</scope>
    <source>
        <strain evidence="10">cv. Jemalong A17</strain>
    </source>
</reference>
<dbReference type="EnsemblPlants" id="KEH33434">
    <property type="protein sequence ID" value="KEH33434"/>
    <property type="gene ID" value="MTR_3g037210"/>
</dbReference>
<dbReference type="Gene3D" id="1.20.140.40">
    <property type="entry name" value="Invertase/pectin methylesterase inhibitor family protein"/>
    <property type="match status" value="1"/>
</dbReference>
<evidence type="ECO:0000313" key="10">
    <source>
        <dbReference type="Proteomes" id="UP000265566"/>
    </source>
</evidence>
<evidence type="ECO:0000256" key="1">
    <source>
        <dbReference type="ARBA" id="ARBA00022729"/>
    </source>
</evidence>
<dbReference type="InterPro" id="IPR006501">
    <property type="entry name" value="Pectinesterase_inhib_dom"/>
</dbReference>
<dbReference type="InterPro" id="IPR035513">
    <property type="entry name" value="Invertase/methylesterase_inhib"/>
</dbReference>
<dbReference type="EMBL" id="CM001219">
    <property type="protein sequence ID" value="KEH33434.1"/>
    <property type="molecule type" value="Genomic_DNA"/>
</dbReference>
<reference evidence="8" key="3">
    <citation type="submission" date="2015-04" db="UniProtKB">
        <authorList>
            <consortium name="EnsemblPlants"/>
        </authorList>
    </citation>
    <scope>IDENTIFICATION</scope>
    <source>
        <strain evidence="8">cv. Jemalong A17</strain>
    </source>
</reference>
<name>A0A072UUC8_MEDTR</name>
<evidence type="ECO:0000313" key="9">
    <source>
        <dbReference type="Proteomes" id="UP000002051"/>
    </source>
</evidence>
<dbReference type="Proteomes" id="UP000265566">
    <property type="component" value="Chromosome 3"/>
</dbReference>
<dbReference type="Pfam" id="PF04043">
    <property type="entry name" value="PMEI"/>
    <property type="match status" value="1"/>
</dbReference>
<dbReference type="AlphaFoldDB" id="A0A072UUC8"/>
<evidence type="ECO:0000256" key="2">
    <source>
        <dbReference type="ARBA" id="ARBA00023157"/>
    </source>
</evidence>
<dbReference type="InterPro" id="IPR034086">
    <property type="entry name" value="PMEI_plant"/>
</dbReference>
<dbReference type="Gramene" id="rna14479">
    <property type="protein sequence ID" value="RHN66480.1"/>
    <property type="gene ID" value="gene14479"/>
</dbReference>
<dbReference type="CDD" id="cd15797">
    <property type="entry name" value="PMEI"/>
    <property type="match status" value="1"/>
</dbReference>
<gene>
    <name evidence="6" type="ordered locus">MTR_3g037210</name>
    <name evidence="7" type="ORF">MtrunA17_Chr3g0091561</name>
</gene>
<evidence type="ECO:0000313" key="7">
    <source>
        <dbReference type="EMBL" id="RHN66480.1"/>
    </source>
</evidence>
<comment type="similarity">
    <text evidence="3">Belongs to the PMEI family.</text>
</comment>
<sequence>MVMFHNSFVKPSLIVLALYFAPSFCSERIVQVRDICSKHFLNPKKCAIILNSIPGVAKGGEGLVKLSLDVINLANVSALHTINLFNDLIKNASDVYLRQRYTICSENYDDVLFALTKAKDSVTSGNINDIKFYMSGQALIAEQCRSSAPGSFELRKNYEYFEVVGFTLEILANYLAGKYIVI</sequence>
<organism evidence="6 9">
    <name type="scientific">Medicago truncatula</name>
    <name type="common">Barrel medic</name>
    <name type="synonym">Medicago tribuloides</name>
    <dbReference type="NCBI Taxonomy" id="3880"/>
    <lineage>
        <taxon>Eukaryota</taxon>
        <taxon>Viridiplantae</taxon>
        <taxon>Streptophyta</taxon>
        <taxon>Embryophyta</taxon>
        <taxon>Tracheophyta</taxon>
        <taxon>Spermatophyta</taxon>
        <taxon>Magnoliopsida</taxon>
        <taxon>eudicotyledons</taxon>
        <taxon>Gunneridae</taxon>
        <taxon>Pentapetalae</taxon>
        <taxon>rosids</taxon>
        <taxon>fabids</taxon>
        <taxon>Fabales</taxon>
        <taxon>Fabaceae</taxon>
        <taxon>Papilionoideae</taxon>
        <taxon>50 kb inversion clade</taxon>
        <taxon>NPAAA clade</taxon>
        <taxon>Hologalegina</taxon>
        <taxon>IRL clade</taxon>
        <taxon>Trifolieae</taxon>
        <taxon>Medicago</taxon>
    </lineage>
</organism>
<evidence type="ECO:0000256" key="3">
    <source>
        <dbReference type="ARBA" id="ARBA00038471"/>
    </source>
</evidence>
<dbReference type="HOGENOM" id="CLU_1505642_0_0_1"/>
<dbReference type="InterPro" id="IPR052421">
    <property type="entry name" value="PCW_Enzyme_Inhibitor"/>
</dbReference>
<dbReference type="EMBL" id="PSQE01000003">
    <property type="protein sequence ID" value="RHN66480.1"/>
    <property type="molecule type" value="Genomic_DNA"/>
</dbReference>
<evidence type="ECO:0000259" key="5">
    <source>
        <dbReference type="Pfam" id="PF04043"/>
    </source>
</evidence>
<feature type="chain" id="PRO_5014499964" evidence="4">
    <location>
        <begin position="26"/>
        <end position="182"/>
    </location>
</feature>
<evidence type="ECO:0000313" key="6">
    <source>
        <dbReference type="EMBL" id="KEH33434.1"/>
    </source>
</evidence>
<evidence type="ECO:0000256" key="4">
    <source>
        <dbReference type="SAM" id="SignalP"/>
    </source>
</evidence>
<dbReference type="PANTHER" id="PTHR36710:SF4">
    <property type="entry name" value="PLANT INVERTASE_PECTIN METHYLESTERASE INHIBITOR SUPERFAMILY PROTEIN"/>
    <property type="match status" value="1"/>
</dbReference>
<dbReference type="GO" id="GO:0046910">
    <property type="term" value="F:pectinesterase inhibitor activity"/>
    <property type="evidence" value="ECO:0007669"/>
    <property type="project" value="InterPro"/>
</dbReference>
<reference evidence="7" key="5">
    <citation type="journal article" date="2018" name="Nat. Plants">
        <title>Whole-genome landscape of Medicago truncatula symbiotic genes.</title>
        <authorList>
            <person name="Pecrix Y."/>
            <person name="Gamas P."/>
            <person name="Carrere S."/>
        </authorList>
    </citation>
    <scope>NUCLEOTIDE SEQUENCE</scope>
    <source>
        <tissue evidence="7">Leaves</tissue>
    </source>
</reference>
<reference evidence="6 9" key="1">
    <citation type="journal article" date="2011" name="Nature">
        <title>The Medicago genome provides insight into the evolution of rhizobial symbioses.</title>
        <authorList>
            <person name="Young N.D."/>
            <person name="Debelle F."/>
            <person name="Oldroyd G.E."/>
            <person name="Geurts R."/>
            <person name="Cannon S.B."/>
            <person name="Udvardi M.K."/>
            <person name="Benedito V.A."/>
            <person name="Mayer K.F."/>
            <person name="Gouzy J."/>
            <person name="Schoof H."/>
            <person name="Van de Peer Y."/>
            <person name="Proost S."/>
            <person name="Cook D.R."/>
            <person name="Meyers B.C."/>
            <person name="Spannagl M."/>
            <person name="Cheung F."/>
            <person name="De Mita S."/>
            <person name="Krishnakumar V."/>
            <person name="Gundlach H."/>
            <person name="Zhou S."/>
            <person name="Mudge J."/>
            <person name="Bharti A.K."/>
            <person name="Murray J.D."/>
            <person name="Naoumkina M.A."/>
            <person name="Rosen B."/>
            <person name="Silverstein K.A."/>
            <person name="Tang H."/>
            <person name="Rombauts S."/>
            <person name="Zhao P.X."/>
            <person name="Zhou P."/>
            <person name="Barbe V."/>
            <person name="Bardou P."/>
            <person name="Bechner M."/>
            <person name="Bellec A."/>
            <person name="Berger A."/>
            <person name="Berges H."/>
            <person name="Bidwell S."/>
            <person name="Bisseling T."/>
            <person name="Choisne N."/>
            <person name="Couloux A."/>
            <person name="Denny R."/>
            <person name="Deshpande S."/>
            <person name="Dai X."/>
            <person name="Doyle J.J."/>
            <person name="Dudez A.M."/>
            <person name="Farmer A.D."/>
            <person name="Fouteau S."/>
            <person name="Franken C."/>
            <person name="Gibelin C."/>
            <person name="Gish J."/>
            <person name="Goldstein S."/>
            <person name="Gonzalez A.J."/>
            <person name="Green P.J."/>
            <person name="Hallab A."/>
            <person name="Hartog M."/>
            <person name="Hua A."/>
            <person name="Humphray S.J."/>
            <person name="Jeong D.H."/>
            <person name="Jing Y."/>
            <person name="Jocker A."/>
            <person name="Kenton S.M."/>
            <person name="Kim D.J."/>
            <person name="Klee K."/>
            <person name="Lai H."/>
            <person name="Lang C."/>
            <person name="Lin S."/>
            <person name="Macmil S.L."/>
            <person name="Magdelenat G."/>
            <person name="Matthews L."/>
            <person name="McCorrison J."/>
            <person name="Monaghan E.L."/>
            <person name="Mun J.H."/>
            <person name="Najar F.Z."/>
            <person name="Nicholson C."/>
            <person name="Noirot C."/>
            <person name="O'Bleness M."/>
            <person name="Paule C.R."/>
            <person name="Poulain J."/>
            <person name="Prion F."/>
            <person name="Qin B."/>
            <person name="Qu C."/>
            <person name="Retzel E.F."/>
            <person name="Riddle C."/>
            <person name="Sallet E."/>
            <person name="Samain S."/>
            <person name="Samson N."/>
            <person name="Sanders I."/>
            <person name="Saurat O."/>
            <person name="Scarpelli C."/>
            <person name="Schiex T."/>
            <person name="Segurens B."/>
            <person name="Severin A.J."/>
            <person name="Sherrier D.J."/>
            <person name="Shi R."/>
            <person name="Sims S."/>
            <person name="Singer S.R."/>
            <person name="Sinharoy S."/>
            <person name="Sterck L."/>
            <person name="Viollet A."/>
            <person name="Wang B.B."/>
            <person name="Wang K."/>
            <person name="Wang M."/>
            <person name="Wang X."/>
            <person name="Warfsmann J."/>
            <person name="Weissenbach J."/>
            <person name="White D.D."/>
            <person name="White J.D."/>
            <person name="Wiley G.B."/>
            <person name="Wincker P."/>
            <person name="Xing Y."/>
            <person name="Yang L."/>
            <person name="Yao Z."/>
            <person name="Ying F."/>
            <person name="Zhai J."/>
            <person name="Zhou L."/>
            <person name="Zuber A."/>
            <person name="Denarie J."/>
            <person name="Dixon R.A."/>
            <person name="May G.D."/>
            <person name="Schwartz D.C."/>
            <person name="Rogers J."/>
            <person name="Quetier F."/>
            <person name="Town C.D."/>
            <person name="Roe B.A."/>
        </authorList>
    </citation>
    <scope>NUCLEOTIDE SEQUENCE [LARGE SCALE GENOMIC DNA]</scope>
    <source>
        <strain evidence="6">A17</strain>
        <strain evidence="8 9">cv. Jemalong A17</strain>
    </source>
</reference>
<keyword evidence="2" id="KW-1015">Disulfide bond</keyword>
<feature type="signal peptide" evidence="4">
    <location>
        <begin position="1"/>
        <end position="25"/>
    </location>
</feature>
<evidence type="ECO:0000313" key="8">
    <source>
        <dbReference type="EnsemblPlants" id="KEH33434"/>
    </source>
</evidence>
<accession>A0A072UUC8</accession>
<keyword evidence="9" id="KW-1185">Reference proteome</keyword>
<keyword evidence="1 4" id="KW-0732">Signal</keyword>